<dbReference type="AlphaFoldDB" id="T1A155"/>
<dbReference type="PANTHER" id="PTHR30461:SF23">
    <property type="entry name" value="DNA RECOMBINASE-RELATED"/>
    <property type="match status" value="1"/>
</dbReference>
<evidence type="ECO:0000259" key="2">
    <source>
        <dbReference type="PROSITE" id="PS51737"/>
    </source>
</evidence>
<keyword evidence="1" id="KW-0175">Coiled coil</keyword>
<dbReference type="InterPro" id="IPR011109">
    <property type="entry name" value="DNA_bind_recombinase_dom"/>
</dbReference>
<sequence length="560" mass="63210">WRWEVLLHPDESVRAAIRAVFERFAELGSARRVWLWFRSQGLRFPLHSNALPEVRWVAPTYTKIHAVLANPFYAGVYVYGRTQQSCYLDEGGRLRKRLKQRPRAEWPVFIRDHHAGYIDWDTFEANQKRLGQNIRPRPHQSGGAVREGAALLQGIAVCGHCGRRLAVHYTGRSSAPGYHCAGKNIVNGRGEYCLNIGGVQIDAAVAEAFLAGLAPAGIEASLQAIDRFEADHETTLAQFRRDVERARYSAQRAERRYRAVDPENRLVARGLEAEWESALHELKSAEEELATRERTRPRSLTHEERDSILALGKDLKRVWSAPSTSDRDRKELLRTLLDDVTLKVEREKSNAHLTLRWRGGLLSEIDVSLPRSHPSPIRTADDTIDLLRRLAAHYPDTVIAGVLNRQGRTTATGLSFTANRVSSLRTHWEIPCFEAQQHKEDGQCMTIEQAARTLGLAPSTLHRWLNDGFIAGEQVTPGAPWRIRMTEGLRSLFVENAPAGYVKMFKAMNLLGVSRQTILQRVKRGELKAVHVSRGRAKGIRIQVPAALPDLFKTQSTDRV</sequence>
<dbReference type="EMBL" id="AUZZ01005170">
    <property type="protein sequence ID" value="EQD50663.1"/>
    <property type="molecule type" value="Genomic_DNA"/>
</dbReference>
<proteinExistence type="predicted"/>
<dbReference type="InterPro" id="IPR050639">
    <property type="entry name" value="SSR_resolvase"/>
</dbReference>
<dbReference type="GO" id="GO:0003677">
    <property type="term" value="F:DNA binding"/>
    <property type="evidence" value="ECO:0007669"/>
    <property type="project" value="InterPro"/>
</dbReference>
<organism evidence="3">
    <name type="scientific">mine drainage metagenome</name>
    <dbReference type="NCBI Taxonomy" id="410659"/>
    <lineage>
        <taxon>unclassified sequences</taxon>
        <taxon>metagenomes</taxon>
        <taxon>ecological metagenomes</taxon>
    </lineage>
</organism>
<dbReference type="GO" id="GO:0000150">
    <property type="term" value="F:DNA strand exchange activity"/>
    <property type="evidence" value="ECO:0007669"/>
    <property type="project" value="InterPro"/>
</dbReference>
<dbReference type="Pfam" id="PF07508">
    <property type="entry name" value="Recombinase"/>
    <property type="match status" value="1"/>
</dbReference>
<evidence type="ECO:0000313" key="3">
    <source>
        <dbReference type="EMBL" id="EQD50663.1"/>
    </source>
</evidence>
<gene>
    <name evidence="3" type="ORF">B2A_07225</name>
</gene>
<feature type="non-terminal residue" evidence="3">
    <location>
        <position position="1"/>
    </location>
</feature>
<dbReference type="PROSITE" id="PS51737">
    <property type="entry name" value="RECOMBINASE_DNA_BIND"/>
    <property type="match status" value="1"/>
</dbReference>
<dbReference type="InterPro" id="IPR038109">
    <property type="entry name" value="DNA_bind_recomb_sf"/>
</dbReference>
<protein>
    <submittedName>
        <fullName evidence="3">Recombinase</fullName>
    </submittedName>
</protein>
<evidence type="ECO:0000256" key="1">
    <source>
        <dbReference type="SAM" id="Coils"/>
    </source>
</evidence>
<reference evidence="3" key="2">
    <citation type="journal article" date="2014" name="ISME J.">
        <title>Microbial stratification in low pH oxic and suboxic macroscopic growths along an acid mine drainage.</title>
        <authorList>
            <person name="Mendez-Garcia C."/>
            <person name="Mesa V."/>
            <person name="Sprenger R.R."/>
            <person name="Richter M."/>
            <person name="Diez M.S."/>
            <person name="Solano J."/>
            <person name="Bargiela R."/>
            <person name="Golyshina O.V."/>
            <person name="Manteca A."/>
            <person name="Ramos J.L."/>
            <person name="Gallego J.R."/>
            <person name="Llorente I."/>
            <person name="Martins Dos Santos V.A."/>
            <person name="Jensen O.N."/>
            <person name="Pelaez A.I."/>
            <person name="Sanchez J."/>
            <person name="Ferrer M."/>
        </authorList>
    </citation>
    <scope>NUCLEOTIDE SEQUENCE</scope>
</reference>
<feature type="domain" description="Recombinase" evidence="2">
    <location>
        <begin position="1"/>
        <end position="136"/>
    </location>
</feature>
<dbReference type="PANTHER" id="PTHR30461">
    <property type="entry name" value="DNA-INVERTASE FROM LAMBDOID PROPHAGE"/>
    <property type="match status" value="1"/>
</dbReference>
<dbReference type="Gene3D" id="3.90.1750.20">
    <property type="entry name" value="Putative Large Serine Recombinase, Chain B, Domain 2"/>
    <property type="match status" value="1"/>
</dbReference>
<reference evidence="3" key="1">
    <citation type="submission" date="2013-08" db="EMBL/GenBank/DDBJ databases">
        <authorList>
            <person name="Mendez C."/>
            <person name="Richter M."/>
            <person name="Ferrer M."/>
            <person name="Sanchez J."/>
        </authorList>
    </citation>
    <scope>NUCLEOTIDE SEQUENCE</scope>
</reference>
<dbReference type="Pfam" id="PF13408">
    <property type="entry name" value="Zn_ribbon_recom"/>
    <property type="match status" value="1"/>
</dbReference>
<name>T1A155_9ZZZZ</name>
<accession>T1A155</accession>
<dbReference type="InterPro" id="IPR025827">
    <property type="entry name" value="Zn_ribbon_recom_dom"/>
</dbReference>
<comment type="caution">
    <text evidence="3">The sequence shown here is derived from an EMBL/GenBank/DDBJ whole genome shotgun (WGS) entry which is preliminary data.</text>
</comment>
<feature type="coiled-coil region" evidence="1">
    <location>
        <begin position="236"/>
        <end position="288"/>
    </location>
</feature>